<organism evidence="1 2">
    <name type="scientific">Coprinellus micaceus</name>
    <name type="common">Glistening ink-cap mushroom</name>
    <name type="synonym">Coprinus micaceus</name>
    <dbReference type="NCBI Taxonomy" id="71717"/>
    <lineage>
        <taxon>Eukaryota</taxon>
        <taxon>Fungi</taxon>
        <taxon>Dikarya</taxon>
        <taxon>Basidiomycota</taxon>
        <taxon>Agaricomycotina</taxon>
        <taxon>Agaricomycetes</taxon>
        <taxon>Agaricomycetidae</taxon>
        <taxon>Agaricales</taxon>
        <taxon>Agaricineae</taxon>
        <taxon>Psathyrellaceae</taxon>
        <taxon>Coprinellus</taxon>
    </lineage>
</organism>
<keyword evidence="2" id="KW-1185">Reference proteome</keyword>
<name>A0A4Y7SUN6_COPMI</name>
<dbReference type="AlphaFoldDB" id="A0A4Y7SUN6"/>
<sequence length="189" mass="20813">MSALCTFSSNPTPWNGFPIKRLCCPTVADRQSEDVHQVSADSVKDWWGNPRFCVLEGQKYWPTPKSACKFTKNSAIDSLSEEGSVPKVSKSSNEPFRRKKFRKFDLKWKFDGWEAAALDTGVTGGGSSGHPMKTTLSKAIPGEVQCENFYLGPQPVKGLANLGCEVTKNAGERGQNFGHPQKMHGKISE</sequence>
<protein>
    <submittedName>
        <fullName evidence="1">Uncharacterized protein</fullName>
    </submittedName>
</protein>
<reference evidence="1 2" key="1">
    <citation type="journal article" date="2019" name="Nat. Ecol. Evol.">
        <title>Megaphylogeny resolves global patterns of mushroom evolution.</title>
        <authorList>
            <person name="Varga T."/>
            <person name="Krizsan K."/>
            <person name="Foldi C."/>
            <person name="Dima B."/>
            <person name="Sanchez-Garcia M."/>
            <person name="Sanchez-Ramirez S."/>
            <person name="Szollosi G.J."/>
            <person name="Szarkandi J.G."/>
            <person name="Papp V."/>
            <person name="Albert L."/>
            <person name="Andreopoulos W."/>
            <person name="Angelini C."/>
            <person name="Antonin V."/>
            <person name="Barry K.W."/>
            <person name="Bougher N.L."/>
            <person name="Buchanan P."/>
            <person name="Buyck B."/>
            <person name="Bense V."/>
            <person name="Catcheside P."/>
            <person name="Chovatia M."/>
            <person name="Cooper J."/>
            <person name="Damon W."/>
            <person name="Desjardin D."/>
            <person name="Finy P."/>
            <person name="Geml J."/>
            <person name="Haridas S."/>
            <person name="Hughes K."/>
            <person name="Justo A."/>
            <person name="Karasinski D."/>
            <person name="Kautmanova I."/>
            <person name="Kiss B."/>
            <person name="Kocsube S."/>
            <person name="Kotiranta H."/>
            <person name="LaButti K.M."/>
            <person name="Lechner B.E."/>
            <person name="Liimatainen K."/>
            <person name="Lipzen A."/>
            <person name="Lukacs Z."/>
            <person name="Mihaltcheva S."/>
            <person name="Morgado L.N."/>
            <person name="Niskanen T."/>
            <person name="Noordeloos M.E."/>
            <person name="Ohm R.A."/>
            <person name="Ortiz-Santana B."/>
            <person name="Ovrebo C."/>
            <person name="Racz N."/>
            <person name="Riley R."/>
            <person name="Savchenko A."/>
            <person name="Shiryaev A."/>
            <person name="Soop K."/>
            <person name="Spirin V."/>
            <person name="Szebenyi C."/>
            <person name="Tomsovsky M."/>
            <person name="Tulloss R.E."/>
            <person name="Uehling J."/>
            <person name="Grigoriev I.V."/>
            <person name="Vagvolgyi C."/>
            <person name="Papp T."/>
            <person name="Martin F.M."/>
            <person name="Miettinen O."/>
            <person name="Hibbett D.S."/>
            <person name="Nagy L.G."/>
        </authorList>
    </citation>
    <scope>NUCLEOTIDE SEQUENCE [LARGE SCALE GENOMIC DNA]</scope>
    <source>
        <strain evidence="1 2">FP101781</strain>
    </source>
</reference>
<gene>
    <name evidence="1" type="ORF">FA13DRAFT_1713935</name>
</gene>
<accession>A0A4Y7SUN6</accession>
<comment type="caution">
    <text evidence="1">The sequence shown here is derived from an EMBL/GenBank/DDBJ whole genome shotgun (WGS) entry which is preliminary data.</text>
</comment>
<evidence type="ECO:0000313" key="2">
    <source>
        <dbReference type="Proteomes" id="UP000298030"/>
    </source>
</evidence>
<dbReference type="Proteomes" id="UP000298030">
    <property type="component" value="Unassembled WGS sequence"/>
</dbReference>
<dbReference type="EMBL" id="QPFP01000056">
    <property type="protein sequence ID" value="TEB25502.1"/>
    <property type="molecule type" value="Genomic_DNA"/>
</dbReference>
<proteinExistence type="predicted"/>
<evidence type="ECO:0000313" key="1">
    <source>
        <dbReference type="EMBL" id="TEB25502.1"/>
    </source>
</evidence>